<dbReference type="Gene3D" id="2.60.40.10">
    <property type="entry name" value="Immunoglobulins"/>
    <property type="match status" value="1"/>
</dbReference>
<dbReference type="InterPro" id="IPR003599">
    <property type="entry name" value="Ig_sub"/>
</dbReference>
<evidence type="ECO:0000259" key="6">
    <source>
        <dbReference type="SMART" id="SM00409"/>
    </source>
</evidence>
<proteinExistence type="predicted"/>
<dbReference type="AlphaFoldDB" id="A0A3B4ZLK7"/>
<dbReference type="Pfam" id="PF07686">
    <property type="entry name" value="V-set"/>
    <property type="match status" value="1"/>
</dbReference>
<dbReference type="InterPro" id="IPR013783">
    <property type="entry name" value="Ig-like_fold"/>
</dbReference>
<dbReference type="Ensembl" id="ENSSPAT00000008693.1">
    <property type="protein sequence ID" value="ENSSPAP00000008536.1"/>
    <property type="gene ID" value="ENSSPAG00000006511.1"/>
</dbReference>
<sequence length="279" mass="31021">MRKRKKKAIGSTEMTLLIVLFLLVELWETDAISATGVVGDKTTIKCSHSNAYSNVKYFCKATCDNEDILVTSRETNKDSNGKYSIENNGNTFTVTISDLTKDDSGTYWCGIERFGLDTYNEVVLTVTEEKLVYIGAGLGVVLLVLAMVLLIFFRHRKRHISASSGMHPDRVNATPCFQKQDAQHDTTSYSANEDQQTDGSIDSIVSSASNQHRNTSRDNIYSNITVSSEPQIQPEDLFYSTISFNGHTDISTVTPRTATATYSTLKHTWTDESTDDCSM</sequence>
<name>A0A3B4ZLK7_9TELE</name>
<comment type="subcellular location">
    <subcellularLocation>
        <location evidence="1">Membrane</location>
    </subcellularLocation>
</comment>
<dbReference type="InterPro" id="IPR036179">
    <property type="entry name" value="Ig-like_dom_sf"/>
</dbReference>
<dbReference type="InterPro" id="IPR050671">
    <property type="entry name" value="CD300_family_receptors"/>
</dbReference>
<keyword evidence="2 4" id="KW-0812">Transmembrane</keyword>
<evidence type="ECO:0000256" key="2">
    <source>
        <dbReference type="ARBA" id="ARBA00022692"/>
    </source>
</evidence>
<dbReference type="PANTHER" id="PTHR11860">
    <property type="entry name" value="POLYMERIC-IMMUNOGLOBULIN RECEPTOR"/>
    <property type="match status" value="1"/>
</dbReference>
<dbReference type="InterPro" id="IPR013106">
    <property type="entry name" value="Ig_V-set"/>
</dbReference>
<dbReference type="SMART" id="SM00409">
    <property type="entry name" value="IG"/>
    <property type="match status" value="1"/>
</dbReference>
<feature type="domain" description="Immunoglobulin" evidence="6">
    <location>
        <begin position="31"/>
        <end position="127"/>
    </location>
</feature>
<keyword evidence="4" id="KW-1133">Transmembrane helix</keyword>
<keyword evidence="3 4" id="KW-0472">Membrane</keyword>
<evidence type="ECO:0000256" key="3">
    <source>
        <dbReference type="ARBA" id="ARBA00023136"/>
    </source>
</evidence>
<reference evidence="7" key="1">
    <citation type="submission" date="2023-09" db="UniProtKB">
        <authorList>
            <consortium name="Ensembl"/>
        </authorList>
    </citation>
    <scope>IDENTIFICATION</scope>
</reference>
<evidence type="ECO:0000256" key="4">
    <source>
        <dbReference type="SAM" id="Phobius"/>
    </source>
</evidence>
<evidence type="ECO:0000313" key="7">
    <source>
        <dbReference type="Ensembl" id="ENSSPAP00000008536.1"/>
    </source>
</evidence>
<dbReference type="GeneTree" id="ENSGT00910000145048"/>
<organism evidence="7">
    <name type="scientific">Stegastes partitus</name>
    <name type="common">bicolor damselfish</name>
    <dbReference type="NCBI Taxonomy" id="144197"/>
    <lineage>
        <taxon>Eukaryota</taxon>
        <taxon>Metazoa</taxon>
        <taxon>Chordata</taxon>
        <taxon>Craniata</taxon>
        <taxon>Vertebrata</taxon>
        <taxon>Euteleostomi</taxon>
        <taxon>Actinopterygii</taxon>
        <taxon>Neopterygii</taxon>
        <taxon>Teleostei</taxon>
        <taxon>Neoteleostei</taxon>
        <taxon>Acanthomorphata</taxon>
        <taxon>Ovalentaria</taxon>
        <taxon>Pomacentridae</taxon>
        <taxon>Stegastes</taxon>
    </lineage>
</organism>
<evidence type="ECO:0000256" key="5">
    <source>
        <dbReference type="SAM" id="SignalP"/>
    </source>
</evidence>
<dbReference type="STRING" id="144197.ENSSPAP00000008536"/>
<keyword evidence="5" id="KW-0732">Signal</keyword>
<accession>A0A3B4ZLK7</accession>
<feature type="signal peptide" evidence="5">
    <location>
        <begin position="1"/>
        <end position="31"/>
    </location>
</feature>
<dbReference type="GO" id="GO:0005886">
    <property type="term" value="C:plasma membrane"/>
    <property type="evidence" value="ECO:0007669"/>
    <property type="project" value="TreeGrafter"/>
</dbReference>
<protein>
    <recommendedName>
        <fullName evidence="6">Immunoglobulin domain-containing protein</fullName>
    </recommendedName>
</protein>
<feature type="chain" id="PRO_5017371109" description="Immunoglobulin domain-containing protein" evidence="5">
    <location>
        <begin position="32"/>
        <end position="279"/>
    </location>
</feature>
<dbReference type="SUPFAM" id="SSF48726">
    <property type="entry name" value="Immunoglobulin"/>
    <property type="match status" value="1"/>
</dbReference>
<evidence type="ECO:0000256" key="1">
    <source>
        <dbReference type="ARBA" id="ARBA00004370"/>
    </source>
</evidence>
<feature type="transmembrane region" description="Helical" evidence="4">
    <location>
        <begin position="131"/>
        <end position="153"/>
    </location>
</feature>
<dbReference type="PANTHER" id="PTHR11860:SF87">
    <property type="entry name" value="CMRF35-LIKE MOLECULE 8"/>
    <property type="match status" value="1"/>
</dbReference>
<dbReference type="GO" id="GO:0004888">
    <property type="term" value="F:transmembrane signaling receptor activity"/>
    <property type="evidence" value="ECO:0007669"/>
    <property type="project" value="TreeGrafter"/>
</dbReference>